<dbReference type="EMBL" id="VUJU01008233">
    <property type="protein sequence ID" value="KAF0733683.1"/>
    <property type="molecule type" value="Genomic_DNA"/>
</dbReference>
<dbReference type="OrthoDB" id="10038074at2759"/>
<evidence type="ECO:0000259" key="1">
    <source>
        <dbReference type="PROSITE" id="PS50994"/>
    </source>
</evidence>
<proteinExistence type="predicted"/>
<dbReference type="Proteomes" id="UP000478052">
    <property type="component" value="Unassembled WGS sequence"/>
</dbReference>
<reference evidence="2 3" key="1">
    <citation type="submission" date="2019-08" db="EMBL/GenBank/DDBJ databases">
        <title>Whole genome of Aphis craccivora.</title>
        <authorList>
            <person name="Voronova N.V."/>
            <person name="Shulinski R.S."/>
            <person name="Bandarenka Y.V."/>
            <person name="Zhorov D.G."/>
            <person name="Warner D."/>
        </authorList>
    </citation>
    <scope>NUCLEOTIDE SEQUENCE [LARGE SCALE GENOMIC DNA]</scope>
    <source>
        <strain evidence="2">180601</strain>
        <tissue evidence="2">Whole Body</tissue>
    </source>
</reference>
<dbReference type="InterPro" id="IPR012337">
    <property type="entry name" value="RNaseH-like_sf"/>
</dbReference>
<evidence type="ECO:0000313" key="3">
    <source>
        <dbReference type="Proteomes" id="UP000478052"/>
    </source>
</evidence>
<dbReference type="InterPro" id="IPR001584">
    <property type="entry name" value="Integrase_cat-core"/>
</dbReference>
<accession>A0A6G0X1B4</accession>
<dbReference type="InterPro" id="IPR036397">
    <property type="entry name" value="RNaseH_sf"/>
</dbReference>
<dbReference type="SUPFAM" id="SSF53098">
    <property type="entry name" value="Ribonuclease H-like"/>
    <property type="match status" value="1"/>
</dbReference>
<dbReference type="Gene3D" id="3.30.420.10">
    <property type="entry name" value="Ribonuclease H-like superfamily/Ribonuclease H"/>
    <property type="match status" value="1"/>
</dbReference>
<sequence>MPLLANPFCVLHRAKRFKVKCNEVLEEIKRLKSGAKLKPNDYKLLKCYDIMNISNIEKLIVPVTDPNTIKHYVYNEELYKIIHYVHLQTGHGGRNRMEHELNAKYKNITRECLRIHLNLCELCQSKGNEFSLSTPCILQSDNGRKFVNKVIEKLCSMWEELKIVHGKPRHSQSQDSIERANQDVENMLATWLTDNKTNKWSEELKFIQFMKNRSLHHGIKCSPYEAMFGTRTKIGLKSKSLLESIIHKLNTDNDLEAALNSINTNHGKKTEIQPKEISVDTSTAENIDIEERADIIIQSRQETIIEKRSESLNNLKLQSLKNKNQLRKSTS</sequence>
<dbReference type="GO" id="GO:0003676">
    <property type="term" value="F:nucleic acid binding"/>
    <property type="evidence" value="ECO:0007669"/>
    <property type="project" value="InterPro"/>
</dbReference>
<dbReference type="PROSITE" id="PS50994">
    <property type="entry name" value="INTEGRASE"/>
    <property type="match status" value="1"/>
</dbReference>
<evidence type="ECO:0000313" key="2">
    <source>
        <dbReference type="EMBL" id="KAF0733683.1"/>
    </source>
</evidence>
<dbReference type="AlphaFoldDB" id="A0A6G0X1B4"/>
<keyword evidence="3" id="KW-1185">Reference proteome</keyword>
<dbReference type="GO" id="GO:0015074">
    <property type="term" value="P:DNA integration"/>
    <property type="evidence" value="ECO:0007669"/>
    <property type="project" value="InterPro"/>
</dbReference>
<name>A0A6G0X1B4_APHCR</name>
<comment type="caution">
    <text evidence="2">The sequence shown here is derived from an EMBL/GenBank/DDBJ whole genome shotgun (WGS) entry which is preliminary data.</text>
</comment>
<gene>
    <name evidence="2" type="ORF">FWK35_00034346</name>
</gene>
<organism evidence="2 3">
    <name type="scientific">Aphis craccivora</name>
    <name type="common">Cowpea aphid</name>
    <dbReference type="NCBI Taxonomy" id="307492"/>
    <lineage>
        <taxon>Eukaryota</taxon>
        <taxon>Metazoa</taxon>
        <taxon>Ecdysozoa</taxon>
        <taxon>Arthropoda</taxon>
        <taxon>Hexapoda</taxon>
        <taxon>Insecta</taxon>
        <taxon>Pterygota</taxon>
        <taxon>Neoptera</taxon>
        <taxon>Paraneoptera</taxon>
        <taxon>Hemiptera</taxon>
        <taxon>Sternorrhyncha</taxon>
        <taxon>Aphidomorpha</taxon>
        <taxon>Aphidoidea</taxon>
        <taxon>Aphididae</taxon>
        <taxon>Aphidini</taxon>
        <taxon>Aphis</taxon>
        <taxon>Aphis</taxon>
    </lineage>
</organism>
<feature type="domain" description="Integrase catalytic" evidence="1">
    <location>
        <begin position="135"/>
        <end position="231"/>
    </location>
</feature>
<protein>
    <recommendedName>
        <fullName evidence="1">Integrase catalytic domain-containing protein</fullName>
    </recommendedName>
</protein>